<feature type="compositionally biased region" description="Polar residues" evidence="1">
    <location>
        <begin position="86"/>
        <end position="96"/>
    </location>
</feature>
<dbReference type="AlphaFoldDB" id="B7G3V3"/>
<evidence type="ECO:0000313" key="4">
    <source>
        <dbReference type="Proteomes" id="UP000000759"/>
    </source>
</evidence>
<sequence length="340" mass="36216">MLNLRCARPLAILSLVTLRQLAFARSWLDVADVALFAVSPMDPNRLLYSGESDPFLFPTPNPTTSPFSGPIATPTSRPVANVVAAPSTSEQRSNAPSARWENRDGNGGCQPGRVLHEVVLQDFGGDEQYNNSIAFWTMPDILPDERSETSSTAHISGPNPTSDGLDSASEGGIELFKGSWKAGEDSFSYICLQPAKCYQMEVEGGLGSSDATWEVRKVEMDINENMGAVVAKGFVPEKCEFSILNEETDALACPLRCNVSPETPAASFSSAPASALPTALLSDATEKPNLLRSTAPSDGPSLIPSDVPSYVPSYAPSIVPSEIPSSNVQSGFGTDQRIID</sequence>
<gene>
    <name evidence="3" type="ORF">PHATRDRAFT_37456</name>
</gene>
<accession>B7G3V3</accession>
<feature type="compositionally biased region" description="Polar residues" evidence="1">
    <location>
        <begin position="149"/>
        <end position="164"/>
    </location>
</feature>
<protein>
    <submittedName>
        <fullName evidence="3">Uncharacterized protein</fullName>
    </submittedName>
</protein>
<feature type="region of interest" description="Disordered" evidence="1">
    <location>
        <begin position="145"/>
        <end position="167"/>
    </location>
</feature>
<feature type="chain" id="PRO_5002855375" evidence="2">
    <location>
        <begin position="25"/>
        <end position="340"/>
    </location>
</feature>
<dbReference type="KEGG" id="pti:PHATRDRAFT_37456"/>
<dbReference type="InParanoid" id="B7G3V3"/>
<dbReference type="PaxDb" id="2850-Phatr37456"/>
<dbReference type="OrthoDB" id="46870at2759"/>
<evidence type="ECO:0000313" key="3">
    <source>
        <dbReference type="EMBL" id="EEC46716.1"/>
    </source>
</evidence>
<keyword evidence="2" id="KW-0732">Signal</keyword>
<evidence type="ECO:0000256" key="2">
    <source>
        <dbReference type="SAM" id="SignalP"/>
    </source>
</evidence>
<reference evidence="3 4" key="1">
    <citation type="journal article" date="2008" name="Nature">
        <title>The Phaeodactylum genome reveals the evolutionary history of diatom genomes.</title>
        <authorList>
            <person name="Bowler C."/>
            <person name="Allen A.E."/>
            <person name="Badger J.H."/>
            <person name="Grimwood J."/>
            <person name="Jabbari K."/>
            <person name="Kuo A."/>
            <person name="Maheswari U."/>
            <person name="Martens C."/>
            <person name="Maumus F."/>
            <person name="Otillar R.P."/>
            <person name="Rayko E."/>
            <person name="Salamov A."/>
            <person name="Vandepoele K."/>
            <person name="Beszteri B."/>
            <person name="Gruber A."/>
            <person name="Heijde M."/>
            <person name="Katinka M."/>
            <person name="Mock T."/>
            <person name="Valentin K."/>
            <person name="Verret F."/>
            <person name="Berges J.A."/>
            <person name="Brownlee C."/>
            <person name="Cadoret J.P."/>
            <person name="Chiovitti A."/>
            <person name="Choi C.J."/>
            <person name="Coesel S."/>
            <person name="De Martino A."/>
            <person name="Detter J.C."/>
            <person name="Durkin C."/>
            <person name="Falciatore A."/>
            <person name="Fournet J."/>
            <person name="Haruta M."/>
            <person name="Huysman M.J."/>
            <person name="Jenkins B.D."/>
            <person name="Jiroutova K."/>
            <person name="Jorgensen R.E."/>
            <person name="Joubert Y."/>
            <person name="Kaplan A."/>
            <person name="Kroger N."/>
            <person name="Kroth P.G."/>
            <person name="La Roche J."/>
            <person name="Lindquist E."/>
            <person name="Lommer M."/>
            <person name="Martin-Jezequel V."/>
            <person name="Lopez P.J."/>
            <person name="Lucas S."/>
            <person name="Mangogna M."/>
            <person name="McGinnis K."/>
            <person name="Medlin L.K."/>
            <person name="Montsant A."/>
            <person name="Oudot-Le Secq M.P."/>
            <person name="Napoli C."/>
            <person name="Obornik M."/>
            <person name="Parker M.S."/>
            <person name="Petit J.L."/>
            <person name="Porcel B.M."/>
            <person name="Poulsen N."/>
            <person name="Robison M."/>
            <person name="Rychlewski L."/>
            <person name="Rynearson T.A."/>
            <person name="Schmutz J."/>
            <person name="Shapiro H."/>
            <person name="Siaut M."/>
            <person name="Stanley M."/>
            <person name="Sussman M.R."/>
            <person name="Taylor A.R."/>
            <person name="Vardi A."/>
            <person name="von Dassow P."/>
            <person name="Vyverman W."/>
            <person name="Willis A."/>
            <person name="Wyrwicz L.S."/>
            <person name="Rokhsar D.S."/>
            <person name="Weissenbach J."/>
            <person name="Armbrust E.V."/>
            <person name="Green B.R."/>
            <person name="Van de Peer Y."/>
            <person name="Grigoriev I.V."/>
        </authorList>
    </citation>
    <scope>NUCLEOTIDE SEQUENCE [LARGE SCALE GENOMIC DNA]</scope>
    <source>
        <strain evidence="3 4">CCAP 1055/1</strain>
    </source>
</reference>
<organism evidence="3 4">
    <name type="scientific">Phaeodactylum tricornutum (strain CCAP 1055/1)</name>
    <dbReference type="NCBI Taxonomy" id="556484"/>
    <lineage>
        <taxon>Eukaryota</taxon>
        <taxon>Sar</taxon>
        <taxon>Stramenopiles</taxon>
        <taxon>Ochrophyta</taxon>
        <taxon>Bacillariophyta</taxon>
        <taxon>Bacillariophyceae</taxon>
        <taxon>Bacillariophycidae</taxon>
        <taxon>Naviculales</taxon>
        <taxon>Phaeodactylaceae</taxon>
        <taxon>Phaeodactylum</taxon>
    </lineage>
</organism>
<feature type="signal peptide" evidence="2">
    <location>
        <begin position="1"/>
        <end position="24"/>
    </location>
</feature>
<dbReference type="Proteomes" id="UP000000759">
    <property type="component" value="Chromosome 13"/>
</dbReference>
<feature type="region of interest" description="Disordered" evidence="1">
    <location>
        <begin position="84"/>
        <end position="108"/>
    </location>
</feature>
<evidence type="ECO:0000256" key="1">
    <source>
        <dbReference type="SAM" id="MobiDB-lite"/>
    </source>
</evidence>
<keyword evidence="4" id="KW-1185">Reference proteome</keyword>
<name>B7G3V3_PHATC</name>
<dbReference type="RefSeq" id="XP_002181502.1">
    <property type="nucleotide sequence ID" value="XM_002181466.1"/>
</dbReference>
<proteinExistence type="predicted"/>
<reference evidence="4" key="2">
    <citation type="submission" date="2008-08" db="EMBL/GenBank/DDBJ databases">
        <authorList>
            <consortium name="Diatom Consortium"/>
            <person name="Grigoriev I."/>
            <person name="Grimwood J."/>
            <person name="Kuo A."/>
            <person name="Otillar R.P."/>
            <person name="Salamov A."/>
            <person name="Detter J.C."/>
            <person name="Lindquist E."/>
            <person name="Shapiro H."/>
            <person name="Lucas S."/>
            <person name="Glavina del Rio T."/>
            <person name="Pitluck S."/>
            <person name="Rokhsar D."/>
            <person name="Bowler C."/>
        </authorList>
    </citation>
    <scope>GENOME REANNOTATION</scope>
    <source>
        <strain evidence="4">CCAP 1055/1</strain>
    </source>
</reference>
<dbReference type="GeneID" id="7202323"/>
<dbReference type="EMBL" id="CM000615">
    <property type="protein sequence ID" value="EEC46716.1"/>
    <property type="molecule type" value="Genomic_DNA"/>
</dbReference>
<dbReference type="HOGENOM" id="CLU_817523_0_0_1"/>